<evidence type="ECO:0000259" key="1">
    <source>
        <dbReference type="Pfam" id="PF01895"/>
    </source>
</evidence>
<dbReference type="AlphaFoldDB" id="A0A1W1BJF0"/>
<proteinExistence type="predicted"/>
<organism evidence="2">
    <name type="scientific">hydrothermal vent metagenome</name>
    <dbReference type="NCBI Taxonomy" id="652676"/>
    <lineage>
        <taxon>unclassified sequences</taxon>
        <taxon>metagenomes</taxon>
        <taxon>ecological metagenomes</taxon>
    </lineage>
</organism>
<protein>
    <submittedName>
        <fullName evidence="2">Phosphate transport system regulatory protein PhoU</fullName>
    </submittedName>
</protein>
<reference evidence="2" key="1">
    <citation type="submission" date="2016-10" db="EMBL/GenBank/DDBJ databases">
        <authorList>
            <person name="de Groot N.N."/>
        </authorList>
    </citation>
    <scope>NUCLEOTIDE SEQUENCE</scope>
</reference>
<dbReference type="EMBL" id="FPHL01000004">
    <property type="protein sequence ID" value="SFV53633.1"/>
    <property type="molecule type" value="Genomic_DNA"/>
</dbReference>
<dbReference type="Pfam" id="PF01895">
    <property type="entry name" value="PhoU"/>
    <property type="match status" value="1"/>
</dbReference>
<gene>
    <name evidence="2" type="ORF">MNB_SV-10-1273</name>
</gene>
<accession>A0A1W1BJF0</accession>
<dbReference type="InterPro" id="IPR038078">
    <property type="entry name" value="PhoU-like_sf"/>
</dbReference>
<dbReference type="SUPFAM" id="SSF109755">
    <property type="entry name" value="PhoU-like"/>
    <property type="match status" value="1"/>
</dbReference>
<feature type="domain" description="PhoU" evidence="1">
    <location>
        <begin position="30"/>
        <end position="99"/>
    </location>
</feature>
<dbReference type="Gene3D" id="1.20.58.220">
    <property type="entry name" value="Phosphate transport system protein phou homolog 2, domain 2"/>
    <property type="match status" value="1"/>
</dbReference>
<evidence type="ECO:0000313" key="2">
    <source>
        <dbReference type="EMBL" id="SFV53633.1"/>
    </source>
</evidence>
<sequence length="221" mass="25460">MLSKNAQKLAEVRERTAEILEDLTISQKIALKALEECDSKSFEQVKVPLKKISERLEDIDNLILSIFALYTPEAKDLREMVAFLKITSSLQRIATNEKNYIKNMAICNPNSTEDVKKIIQLSLGINKCTITALEYAIDMIRETEDRDRIQELAAKISVEYSKTDDIYSMIEKDVLQIMHKNHELDEHQTDMLKYIRKNLKIIDRLEDVAGRLIFARVGGKL</sequence>
<dbReference type="InterPro" id="IPR026022">
    <property type="entry name" value="PhoU_dom"/>
</dbReference>
<name>A0A1W1BJF0_9ZZZZ</name>